<dbReference type="InterPro" id="IPR005198">
    <property type="entry name" value="Glyco_hydro_76"/>
</dbReference>
<name>A0A291QQV2_9BACT</name>
<dbReference type="OrthoDB" id="2505409at2"/>
<gene>
    <name evidence="1" type="ORF">COR50_02985</name>
</gene>
<evidence type="ECO:0000313" key="1">
    <source>
        <dbReference type="EMBL" id="ATL46214.1"/>
    </source>
</evidence>
<dbReference type="AlphaFoldDB" id="A0A291QQV2"/>
<proteinExistence type="predicted"/>
<dbReference type="Gene3D" id="1.50.10.20">
    <property type="match status" value="1"/>
</dbReference>
<dbReference type="Pfam" id="PF03663">
    <property type="entry name" value="Glyco_hydro_76"/>
    <property type="match status" value="1"/>
</dbReference>
<sequence length="367" mass="41286">MNLFVQFFFTMAIFFAGKRQPGELPGNKENWTKNADAAYQSLIQNFYNTGGHYFNENNSGGKKFHYWRNAHALDVLTDVYIRTKKKSVKKYMDELVSGMYIQNGNSYIIDYYDDMEWMALACIRAFEATGDKKYKDIADLLWIDIKTGWDDTWGGGFFWNKERKNKNTPANAPACIIAARLYQLDHNPAELAWAKKIYRWQKDQLVDPATGLVWDGLDAGGTNKDWKFTYNQGVFIGSGVELYKITGDEGYIKDALKTAHHSLSADITKNGILKDEGGGDGGLFKGILVRNLVLLIKDGNIAEADMKLFGGFLLHNALVLWLQGTSQPGVIFGANWSKKVTNTDTSTQLSGEMLLEAIVSLGNMERL</sequence>
<dbReference type="PANTHER" id="PTHR47791:SF3">
    <property type="entry name" value="MEIOTICALLY UP-REGULATED GENE 191 PROTEIN"/>
    <property type="match status" value="1"/>
</dbReference>
<dbReference type="GO" id="GO:0016787">
    <property type="term" value="F:hydrolase activity"/>
    <property type="evidence" value="ECO:0007669"/>
    <property type="project" value="UniProtKB-KW"/>
</dbReference>
<dbReference type="PIRSF" id="PIRSF021505">
    <property type="entry name" value="O_gly_hdrol"/>
    <property type="match status" value="1"/>
</dbReference>
<dbReference type="PANTHER" id="PTHR47791">
    <property type="entry name" value="MEIOTICALLY UP-REGULATED GENE 191 PROTEIN"/>
    <property type="match status" value="1"/>
</dbReference>
<keyword evidence="2" id="KW-1185">Reference proteome</keyword>
<dbReference type="KEGG" id="cbae:COR50_02985"/>
<dbReference type="SUPFAM" id="SSF48208">
    <property type="entry name" value="Six-hairpin glycosidases"/>
    <property type="match status" value="1"/>
</dbReference>
<protein>
    <submittedName>
        <fullName evidence="1">Glycosyl hydrolase family 76</fullName>
    </submittedName>
</protein>
<reference evidence="1 2" key="1">
    <citation type="submission" date="2017-10" db="EMBL/GenBank/DDBJ databases">
        <title>Paenichitinophaga pekingensis gen. nov., sp. nov., isolated from activated sludge.</title>
        <authorList>
            <person name="Jin D."/>
            <person name="Kong X."/>
            <person name="Deng Y."/>
            <person name="Bai Z."/>
        </authorList>
    </citation>
    <scope>NUCLEOTIDE SEQUENCE [LARGE SCALE GENOMIC DNA]</scope>
    <source>
        <strain evidence="1 2">13</strain>
    </source>
</reference>
<dbReference type="RefSeq" id="WP_098192603.1">
    <property type="nucleotide sequence ID" value="NZ_CP023777.1"/>
</dbReference>
<dbReference type="InterPro" id="IPR008928">
    <property type="entry name" value="6-hairpin_glycosidase_sf"/>
</dbReference>
<dbReference type="GO" id="GO:0005975">
    <property type="term" value="P:carbohydrate metabolic process"/>
    <property type="evidence" value="ECO:0007669"/>
    <property type="project" value="InterPro"/>
</dbReference>
<keyword evidence="1" id="KW-0378">Hydrolase</keyword>
<accession>A0A291QQV2</accession>
<dbReference type="Proteomes" id="UP000220133">
    <property type="component" value="Chromosome"/>
</dbReference>
<evidence type="ECO:0000313" key="2">
    <source>
        <dbReference type="Proteomes" id="UP000220133"/>
    </source>
</evidence>
<dbReference type="InterPro" id="IPR014512">
    <property type="entry name" value="O_gly_hydro"/>
</dbReference>
<organism evidence="1 2">
    <name type="scientific">Chitinophaga caeni</name>
    <dbReference type="NCBI Taxonomy" id="2029983"/>
    <lineage>
        <taxon>Bacteria</taxon>
        <taxon>Pseudomonadati</taxon>
        <taxon>Bacteroidota</taxon>
        <taxon>Chitinophagia</taxon>
        <taxon>Chitinophagales</taxon>
        <taxon>Chitinophagaceae</taxon>
        <taxon>Chitinophaga</taxon>
    </lineage>
</organism>
<dbReference type="EMBL" id="CP023777">
    <property type="protein sequence ID" value="ATL46214.1"/>
    <property type="molecule type" value="Genomic_DNA"/>
</dbReference>
<dbReference type="InterPro" id="IPR053169">
    <property type="entry name" value="MUG_Protein"/>
</dbReference>